<dbReference type="Pfam" id="PF13306">
    <property type="entry name" value="LRR_5"/>
    <property type="match status" value="1"/>
</dbReference>
<dbReference type="InterPro" id="IPR026906">
    <property type="entry name" value="LRR_5"/>
</dbReference>
<evidence type="ECO:0008006" key="3">
    <source>
        <dbReference type="Google" id="ProtNLM"/>
    </source>
</evidence>
<evidence type="ECO:0000313" key="1">
    <source>
        <dbReference type="EMBL" id="CAJ1962328.1"/>
    </source>
</evidence>
<dbReference type="AlphaFoldDB" id="A0AAD2G482"/>
<dbReference type="Gene3D" id="3.80.10.10">
    <property type="entry name" value="Ribonuclease Inhibitor"/>
    <property type="match status" value="2"/>
</dbReference>
<sequence>MEINEYQYQGNEGEVVPERVQNLTFNPWIQVLPDDLCTGRTHLREVTLPQGLIKIGHDAFGACTRLFAIKICGAVESIEGHAFRYCEDMTKLEFEFASSSAHRLTIGEYAFHSCLALERIKFPSSVNAIGKSGFESCLGLLEADLSATSITEIPPEVFAHCHNLQNVSLPNSLERICRDGFYDCISLISVNMPLNSQSIKIEDEAFDHCRSLANIVLPKGSKAHTDSFDNCALLQNRFGEEANAIVPGLVGRFDGFSVHGLCYDHSSVTAQELGQCAQRTKDEESPLVDEFGMTPFHVLFTTIGPRQDLLEILLEKYPYNALGWRDANDKLASEYLVSKTWTRENEILLQMILQRGVVGPLVRWGATSWTEAIQNKVQHILSDEVSKEQRAYLCTAAYSAFAKYEGMEATSILEMALWKAQLKGGLNNATPQQQALEREECRCVCGSDGVIPSVTMFLGISREQQKR</sequence>
<proteinExistence type="predicted"/>
<accession>A0AAD2G482</accession>
<reference evidence="1" key="1">
    <citation type="submission" date="2023-08" db="EMBL/GenBank/DDBJ databases">
        <authorList>
            <person name="Audoor S."/>
            <person name="Bilcke G."/>
        </authorList>
    </citation>
    <scope>NUCLEOTIDE SEQUENCE</scope>
</reference>
<name>A0AAD2G482_9STRA</name>
<gene>
    <name evidence="1" type="ORF">CYCCA115_LOCUS19632</name>
</gene>
<dbReference type="Proteomes" id="UP001295423">
    <property type="component" value="Unassembled WGS sequence"/>
</dbReference>
<dbReference type="PANTHER" id="PTHR45661">
    <property type="entry name" value="SURFACE ANTIGEN"/>
    <property type="match status" value="1"/>
</dbReference>
<dbReference type="InterPro" id="IPR053139">
    <property type="entry name" value="Surface_bspA-like"/>
</dbReference>
<protein>
    <recommendedName>
        <fullName evidence="3">Leucine-rich repeat domain-containing protein</fullName>
    </recommendedName>
</protein>
<evidence type="ECO:0000313" key="2">
    <source>
        <dbReference type="Proteomes" id="UP001295423"/>
    </source>
</evidence>
<dbReference type="SUPFAM" id="SSF52058">
    <property type="entry name" value="L domain-like"/>
    <property type="match status" value="1"/>
</dbReference>
<keyword evidence="2" id="KW-1185">Reference proteome</keyword>
<organism evidence="1 2">
    <name type="scientific">Cylindrotheca closterium</name>
    <dbReference type="NCBI Taxonomy" id="2856"/>
    <lineage>
        <taxon>Eukaryota</taxon>
        <taxon>Sar</taxon>
        <taxon>Stramenopiles</taxon>
        <taxon>Ochrophyta</taxon>
        <taxon>Bacillariophyta</taxon>
        <taxon>Bacillariophyceae</taxon>
        <taxon>Bacillariophycidae</taxon>
        <taxon>Bacillariales</taxon>
        <taxon>Bacillariaceae</taxon>
        <taxon>Cylindrotheca</taxon>
    </lineage>
</organism>
<dbReference type="PANTHER" id="PTHR45661:SF3">
    <property type="entry name" value="IG-LIKE DOMAIN-CONTAINING PROTEIN"/>
    <property type="match status" value="1"/>
</dbReference>
<dbReference type="InterPro" id="IPR032675">
    <property type="entry name" value="LRR_dom_sf"/>
</dbReference>
<dbReference type="EMBL" id="CAKOGP040002103">
    <property type="protein sequence ID" value="CAJ1962328.1"/>
    <property type="molecule type" value="Genomic_DNA"/>
</dbReference>
<comment type="caution">
    <text evidence="1">The sequence shown here is derived from an EMBL/GenBank/DDBJ whole genome shotgun (WGS) entry which is preliminary data.</text>
</comment>